<gene>
    <name evidence="1" type="ORF">HPB51_028206</name>
</gene>
<reference evidence="1" key="2">
    <citation type="submission" date="2021-09" db="EMBL/GenBank/DDBJ databases">
        <authorList>
            <person name="Jia N."/>
            <person name="Wang J."/>
            <person name="Shi W."/>
            <person name="Du L."/>
            <person name="Sun Y."/>
            <person name="Zhan W."/>
            <person name="Jiang J."/>
            <person name="Wang Q."/>
            <person name="Zhang B."/>
            <person name="Ji P."/>
            <person name="Sakyi L.B."/>
            <person name="Cui X."/>
            <person name="Yuan T."/>
            <person name="Jiang B."/>
            <person name="Yang W."/>
            <person name="Lam T.T.-Y."/>
            <person name="Chang Q."/>
            <person name="Ding S."/>
            <person name="Wang X."/>
            <person name="Zhu J."/>
            <person name="Ruan X."/>
            <person name="Zhao L."/>
            <person name="Wei J."/>
            <person name="Que T."/>
            <person name="Du C."/>
            <person name="Cheng J."/>
            <person name="Dai P."/>
            <person name="Han X."/>
            <person name="Huang E."/>
            <person name="Gao Y."/>
            <person name="Liu J."/>
            <person name="Shao H."/>
            <person name="Ye R."/>
            <person name="Li L."/>
            <person name="Wei W."/>
            <person name="Wang X."/>
            <person name="Wang C."/>
            <person name="Huo Q."/>
            <person name="Li W."/>
            <person name="Guo W."/>
            <person name="Chen H."/>
            <person name="Chen S."/>
            <person name="Zhou L."/>
            <person name="Zhou L."/>
            <person name="Ni X."/>
            <person name="Tian J."/>
            <person name="Zhou Y."/>
            <person name="Sheng Y."/>
            <person name="Liu T."/>
            <person name="Pan Y."/>
            <person name="Xia L."/>
            <person name="Li J."/>
            <person name="Zhao F."/>
            <person name="Cao W."/>
        </authorList>
    </citation>
    <scope>NUCLEOTIDE SEQUENCE</scope>
    <source>
        <strain evidence="1">Rmic-2018</strain>
        <tissue evidence="1">Larvae</tissue>
    </source>
</reference>
<name>A0A9J6CYG6_RHIMP</name>
<dbReference type="VEuPathDB" id="VectorBase:LOC119184762"/>
<protein>
    <submittedName>
        <fullName evidence="1">Uncharacterized protein</fullName>
    </submittedName>
</protein>
<reference evidence="1" key="1">
    <citation type="journal article" date="2020" name="Cell">
        <title>Large-Scale Comparative Analyses of Tick Genomes Elucidate Their Genetic Diversity and Vector Capacities.</title>
        <authorList>
            <consortium name="Tick Genome and Microbiome Consortium (TIGMIC)"/>
            <person name="Jia N."/>
            <person name="Wang J."/>
            <person name="Shi W."/>
            <person name="Du L."/>
            <person name="Sun Y."/>
            <person name="Zhan W."/>
            <person name="Jiang J.F."/>
            <person name="Wang Q."/>
            <person name="Zhang B."/>
            <person name="Ji P."/>
            <person name="Bell-Sakyi L."/>
            <person name="Cui X.M."/>
            <person name="Yuan T.T."/>
            <person name="Jiang B.G."/>
            <person name="Yang W.F."/>
            <person name="Lam T.T."/>
            <person name="Chang Q.C."/>
            <person name="Ding S.J."/>
            <person name="Wang X.J."/>
            <person name="Zhu J.G."/>
            <person name="Ruan X.D."/>
            <person name="Zhao L."/>
            <person name="Wei J.T."/>
            <person name="Ye R.Z."/>
            <person name="Que T.C."/>
            <person name="Du C.H."/>
            <person name="Zhou Y.H."/>
            <person name="Cheng J.X."/>
            <person name="Dai P.F."/>
            <person name="Guo W.B."/>
            <person name="Han X.H."/>
            <person name="Huang E.J."/>
            <person name="Li L.F."/>
            <person name="Wei W."/>
            <person name="Gao Y.C."/>
            <person name="Liu J.Z."/>
            <person name="Shao H.Z."/>
            <person name="Wang X."/>
            <person name="Wang C.C."/>
            <person name="Yang T.C."/>
            <person name="Huo Q.B."/>
            <person name="Li W."/>
            <person name="Chen H.Y."/>
            <person name="Chen S.E."/>
            <person name="Zhou L.G."/>
            <person name="Ni X.B."/>
            <person name="Tian J.H."/>
            <person name="Sheng Y."/>
            <person name="Liu T."/>
            <person name="Pan Y.S."/>
            <person name="Xia L.Y."/>
            <person name="Li J."/>
            <person name="Zhao F."/>
            <person name="Cao W.C."/>
        </authorList>
    </citation>
    <scope>NUCLEOTIDE SEQUENCE</scope>
    <source>
        <strain evidence="1">Rmic-2018</strain>
    </source>
</reference>
<dbReference type="EMBL" id="JABSTU010004879">
    <property type="protein sequence ID" value="KAH7952634.1"/>
    <property type="molecule type" value="Genomic_DNA"/>
</dbReference>
<proteinExistence type="predicted"/>
<organism evidence="1 2">
    <name type="scientific">Rhipicephalus microplus</name>
    <name type="common">Cattle tick</name>
    <name type="synonym">Boophilus microplus</name>
    <dbReference type="NCBI Taxonomy" id="6941"/>
    <lineage>
        <taxon>Eukaryota</taxon>
        <taxon>Metazoa</taxon>
        <taxon>Ecdysozoa</taxon>
        <taxon>Arthropoda</taxon>
        <taxon>Chelicerata</taxon>
        <taxon>Arachnida</taxon>
        <taxon>Acari</taxon>
        <taxon>Parasitiformes</taxon>
        <taxon>Ixodida</taxon>
        <taxon>Ixodoidea</taxon>
        <taxon>Ixodidae</taxon>
        <taxon>Rhipicephalinae</taxon>
        <taxon>Rhipicephalus</taxon>
        <taxon>Boophilus</taxon>
    </lineage>
</organism>
<comment type="caution">
    <text evidence="1">The sequence shown here is derived from an EMBL/GenBank/DDBJ whole genome shotgun (WGS) entry which is preliminary data.</text>
</comment>
<evidence type="ECO:0000313" key="2">
    <source>
        <dbReference type="Proteomes" id="UP000821866"/>
    </source>
</evidence>
<dbReference type="AlphaFoldDB" id="A0A9J6CYG6"/>
<accession>A0A9J6CYG6</accession>
<keyword evidence="2" id="KW-1185">Reference proteome</keyword>
<evidence type="ECO:0000313" key="1">
    <source>
        <dbReference type="EMBL" id="KAH7952634.1"/>
    </source>
</evidence>
<dbReference type="Proteomes" id="UP000821866">
    <property type="component" value="Unassembled WGS sequence"/>
</dbReference>
<sequence length="154" mass="17647">MSAGAWRQSACCADATYRATTGDHVASMTVYDTVDWWRGECPRFGEPREIANFSRVGREGRYVDSSVQRKYLIAEIPVEPLWDLNHGYDTAIRRDWTRKRVAYGLYRSVLQNIDVLAQSPSSQTKFTEAASHGVHRYVLPFRTIAAYRQHGLCR</sequence>